<dbReference type="Pfam" id="PF07811">
    <property type="entry name" value="TadE"/>
    <property type="match status" value="1"/>
</dbReference>
<dbReference type="AlphaFoldDB" id="A0A7G9R382"/>
<keyword evidence="1" id="KW-0812">Transmembrane</keyword>
<keyword evidence="1" id="KW-1133">Transmembrane helix</keyword>
<name>A0A7G9R382_9MICO</name>
<evidence type="ECO:0000259" key="2">
    <source>
        <dbReference type="Pfam" id="PF07811"/>
    </source>
</evidence>
<dbReference type="RefSeq" id="WP_166102073.1">
    <property type="nucleotide sequence ID" value="NZ_BMMY01000002.1"/>
</dbReference>
<dbReference type="InterPro" id="IPR012495">
    <property type="entry name" value="TadE-like_dom"/>
</dbReference>
<keyword evidence="1" id="KW-0472">Membrane</keyword>
<sequence>MSAGRRDERGAAVTDFAMVAPLLTVLFLGLVQLGLALHVRNTLVSCAAEGARYGARADAVPGQGVARTRELVSASLAPSYARSVTSRESTVAGVRVLEVRVVAPVPVLGLLGPAGRYDVVGRAFLERQ</sequence>
<dbReference type="KEGG" id="pei:H9L10_03000"/>
<evidence type="ECO:0000313" key="4">
    <source>
        <dbReference type="Proteomes" id="UP000515976"/>
    </source>
</evidence>
<evidence type="ECO:0000256" key="1">
    <source>
        <dbReference type="SAM" id="Phobius"/>
    </source>
</evidence>
<protein>
    <submittedName>
        <fullName evidence="3">Pilus assembly protein</fullName>
    </submittedName>
</protein>
<evidence type="ECO:0000313" key="3">
    <source>
        <dbReference type="EMBL" id="QNN50057.1"/>
    </source>
</evidence>
<reference evidence="3 4" key="1">
    <citation type="submission" date="2020-08" db="EMBL/GenBank/DDBJ databases">
        <title>Genome sequence of Phycicoccus endophyticus JCM 31784T.</title>
        <authorList>
            <person name="Hyun D.-W."/>
            <person name="Bae J.-W."/>
        </authorList>
    </citation>
    <scope>NUCLEOTIDE SEQUENCE [LARGE SCALE GENOMIC DNA]</scope>
    <source>
        <strain evidence="3 4">JCM 31784</strain>
    </source>
</reference>
<dbReference type="EMBL" id="CP060712">
    <property type="protein sequence ID" value="QNN50057.1"/>
    <property type="molecule type" value="Genomic_DNA"/>
</dbReference>
<feature type="domain" description="TadE-like" evidence="2">
    <location>
        <begin position="10"/>
        <end position="52"/>
    </location>
</feature>
<accession>A0A7G9R382</accession>
<organism evidence="3 4">
    <name type="scientific">Phycicoccus endophyticus</name>
    <dbReference type="NCBI Taxonomy" id="1690220"/>
    <lineage>
        <taxon>Bacteria</taxon>
        <taxon>Bacillati</taxon>
        <taxon>Actinomycetota</taxon>
        <taxon>Actinomycetes</taxon>
        <taxon>Micrococcales</taxon>
        <taxon>Intrasporangiaceae</taxon>
        <taxon>Phycicoccus</taxon>
    </lineage>
</organism>
<keyword evidence="4" id="KW-1185">Reference proteome</keyword>
<gene>
    <name evidence="3" type="ORF">H9L10_03000</name>
</gene>
<feature type="transmembrane region" description="Helical" evidence="1">
    <location>
        <begin position="12"/>
        <end position="37"/>
    </location>
</feature>
<proteinExistence type="predicted"/>
<dbReference type="Proteomes" id="UP000515976">
    <property type="component" value="Chromosome"/>
</dbReference>